<protein>
    <submittedName>
        <fullName evidence="1">Uncharacterized protein</fullName>
    </submittedName>
</protein>
<organism evidence="1 2">
    <name type="scientific">Bauhinia variegata</name>
    <name type="common">Purple orchid tree</name>
    <name type="synonym">Phanera variegata</name>
    <dbReference type="NCBI Taxonomy" id="167791"/>
    <lineage>
        <taxon>Eukaryota</taxon>
        <taxon>Viridiplantae</taxon>
        <taxon>Streptophyta</taxon>
        <taxon>Embryophyta</taxon>
        <taxon>Tracheophyta</taxon>
        <taxon>Spermatophyta</taxon>
        <taxon>Magnoliopsida</taxon>
        <taxon>eudicotyledons</taxon>
        <taxon>Gunneridae</taxon>
        <taxon>Pentapetalae</taxon>
        <taxon>rosids</taxon>
        <taxon>fabids</taxon>
        <taxon>Fabales</taxon>
        <taxon>Fabaceae</taxon>
        <taxon>Cercidoideae</taxon>
        <taxon>Cercideae</taxon>
        <taxon>Bauhiniinae</taxon>
        <taxon>Bauhinia</taxon>
    </lineage>
</organism>
<reference evidence="1 2" key="1">
    <citation type="journal article" date="2022" name="DNA Res.">
        <title>Chromosomal-level genome assembly of the orchid tree Bauhinia variegata (Leguminosae; Cercidoideae) supports the allotetraploid origin hypothesis of Bauhinia.</title>
        <authorList>
            <person name="Zhong Y."/>
            <person name="Chen Y."/>
            <person name="Zheng D."/>
            <person name="Pang J."/>
            <person name="Liu Y."/>
            <person name="Luo S."/>
            <person name="Meng S."/>
            <person name="Qian L."/>
            <person name="Wei D."/>
            <person name="Dai S."/>
            <person name="Zhou R."/>
        </authorList>
    </citation>
    <scope>NUCLEOTIDE SEQUENCE [LARGE SCALE GENOMIC DNA]</scope>
    <source>
        <strain evidence="1">BV-YZ2020</strain>
    </source>
</reference>
<dbReference type="EMBL" id="CM039434">
    <property type="protein sequence ID" value="KAI4322342.1"/>
    <property type="molecule type" value="Genomic_DNA"/>
</dbReference>
<gene>
    <name evidence="1" type="ORF">L6164_022047</name>
</gene>
<name>A0ACB9MDX0_BAUVA</name>
<proteinExistence type="predicted"/>
<accession>A0ACB9MDX0</accession>
<dbReference type="Proteomes" id="UP000828941">
    <property type="component" value="Chromosome 9"/>
</dbReference>
<comment type="caution">
    <text evidence="1">The sequence shown here is derived from an EMBL/GenBank/DDBJ whole genome shotgun (WGS) entry which is preliminary data.</text>
</comment>
<evidence type="ECO:0000313" key="1">
    <source>
        <dbReference type="EMBL" id="KAI4322342.1"/>
    </source>
</evidence>
<evidence type="ECO:0000313" key="2">
    <source>
        <dbReference type="Proteomes" id="UP000828941"/>
    </source>
</evidence>
<keyword evidence="2" id="KW-1185">Reference proteome</keyword>
<sequence length="97" mass="11023">MAKKRTQKMVVRKVVQQSVQVSEVEISKKLTPGNNEKEAVFIPVEEVTPQAAQSQESDQNDKVYEAEETKKEASTKAKGQEKKRKRGRTSGQEEYQI</sequence>